<keyword evidence="1" id="KW-0677">Repeat</keyword>
<dbReference type="Pfam" id="PF24883">
    <property type="entry name" value="NPHP3_N"/>
    <property type="match status" value="1"/>
</dbReference>
<dbReference type="Proteomes" id="UP000053593">
    <property type="component" value="Unassembled WGS sequence"/>
</dbReference>
<evidence type="ECO:0000313" key="4">
    <source>
        <dbReference type="Proteomes" id="UP000053593"/>
    </source>
</evidence>
<evidence type="ECO:0000256" key="1">
    <source>
        <dbReference type="ARBA" id="ARBA00022737"/>
    </source>
</evidence>
<proteinExistence type="predicted"/>
<name>A0A0D0BWI3_9AGAR</name>
<dbReference type="SUPFAM" id="SSF52540">
    <property type="entry name" value="P-loop containing nucleoside triphosphate hydrolases"/>
    <property type="match status" value="1"/>
</dbReference>
<gene>
    <name evidence="3" type="ORF">GYMLUDRAFT_178021</name>
</gene>
<dbReference type="AlphaFoldDB" id="A0A0D0BWI3"/>
<dbReference type="HOGENOM" id="CLU_000288_6_8_1"/>
<sequence length="169" mass="18942">MKLKTGQNINLNGLNPSKEAFHDHRVGRPACTQGTRVEILEKIIKRANTLKGPQVYWIGGMAGTGKSTIVRSLCKTFEKENLLAGAFFCSRQVLVCREHTRIIPTIAYQLAKYSHTFAEALIMELHHDRDLADKEIDKQINLLLKKPWGGVAHVHKVTSVIVIDALDEC</sequence>
<dbReference type="EMBL" id="KN834821">
    <property type="protein sequence ID" value="KIK54029.1"/>
    <property type="molecule type" value="Genomic_DNA"/>
</dbReference>
<organism evidence="3 4">
    <name type="scientific">Collybiopsis luxurians FD-317 M1</name>
    <dbReference type="NCBI Taxonomy" id="944289"/>
    <lineage>
        <taxon>Eukaryota</taxon>
        <taxon>Fungi</taxon>
        <taxon>Dikarya</taxon>
        <taxon>Basidiomycota</taxon>
        <taxon>Agaricomycotina</taxon>
        <taxon>Agaricomycetes</taxon>
        <taxon>Agaricomycetidae</taxon>
        <taxon>Agaricales</taxon>
        <taxon>Marasmiineae</taxon>
        <taxon>Omphalotaceae</taxon>
        <taxon>Collybiopsis</taxon>
        <taxon>Collybiopsis luxurians</taxon>
    </lineage>
</organism>
<dbReference type="InterPro" id="IPR056884">
    <property type="entry name" value="NPHP3-like_N"/>
</dbReference>
<reference evidence="3 4" key="1">
    <citation type="submission" date="2014-04" db="EMBL/GenBank/DDBJ databases">
        <title>Evolutionary Origins and Diversification of the Mycorrhizal Mutualists.</title>
        <authorList>
            <consortium name="DOE Joint Genome Institute"/>
            <consortium name="Mycorrhizal Genomics Consortium"/>
            <person name="Kohler A."/>
            <person name="Kuo A."/>
            <person name="Nagy L.G."/>
            <person name="Floudas D."/>
            <person name="Copeland A."/>
            <person name="Barry K.W."/>
            <person name="Cichocki N."/>
            <person name="Veneault-Fourrey C."/>
            <person name="LaButti K."/>
            <person name="Lindquist E.A."/>
            <person name="Lipzen A."/>
            <person name="Lundell T."/>
            <person name="Morin E."/>
            <person name="Murat C."/>
            <person name="Riley R."/>
            <person name="Ohm R."/>
            <person name="Sun H."/>
            <person name="Tunlid A."/>
            <person name="Henrissat B."/>
            <person name="Grigoriev I.V."/>
            <person name="Hibbett D.S."/>
            <person name="Martin F."/>
        </authorList>
    </citation>
    <scope>NUCLEOTIDE SEQUENCE [LARGE SCALE GENOMIC DNA]</scope>
    <source>
        <strain evidence="3 4">FD-317 M1</strain>
    </source>
</reference>
<accession>A0A0D0BWI3</accession>
<protein>
    <recommendedName>
        <fullName evidence="2">Nephrocystin 3-like N-terminal domain-containing protein</fullName>
    </recommendedName>
</protein>
<evidence type="ECO:0000259" key="2">
    <source>
        <dbReference type="Pfam" id="PF24883"/>
    </source>
</evidence>
<keyword evidence="4" id="KW-1185">Reference proteome</keyword>
<feature type="non-terminal residue" evidence="3">
    <location>
        <position position="169"/>
    </location>
</feature>
<dbReference type="InterPro" id="IPR027417">
    <property type="entry name" value="P-loop_NTPase"/>
</dbReference>
<evidence type="ECO:0000313" key="3">
    <source>
        <dbReference type="EMBL" id="KIK54029.1"/>
    </source>
</evidence>
<dbReference type="OrthoDB" id="3269932at2759"/>
<dbReference type="Gene3D" id="3.40.50.300">
    <property type="entry name" value="P-loop containing nucleotide triphosphate hydrolases"/>
    <property type="match status" value="1"/>
</dbReference>
<feature type="domain" description="Nephrocystin 3-like N-terminal" evidence="2">
    <location>
        <begin position="51"/>
        <end position="169"/>
    </location>
</feature>